<feature type="compositionally biased region" description="Polar residues" evidence="1">
    <location>
        <begin position="18"/>
        <end position="29"/>
    </location>
</feature>
<feature type="region of interest" description="Disordered" evidence="1">
    <location>
        <begin position="1"/>
        <end position="75"/>
    </location>
</feature>
<evidence type="ECO:0000256" key="1">
    <source>
        <dbReference type="SAM" id="MobiDB-lite"/>
    </source>
</evidence>
<organism evidence="2 3">
    <name type="scientific">Streptomyces lacrimifluminis</name>
    <dbReference type="NCBI Taxonomy" id="1500077"/>
    <lineage>
        <taxon>Bacteria</taxon>
        <taxon>Bacillati</taxon>
        <taxon>Actinomycetota</taxon>
        <taxon>Actinomycetes</taxon>
        <taxon>Kitasatosporales</taxon>
        <taxon>Streptomycetaceae</taxon>
        <taxon>Streptomyces</taxon>
    </lineage>
</organism>
<gene>
    <name evidence="2" type="ORF">GCM10012282_67870</name>
</gene>
<feature type="compositionally biased region" description="Acidic residues" evidence="1">
    <location>
        <begin position="1"/>
        <end position="10"/>
    </location>
</feature>
<name>A0A917P4A2_9ACTN</name>
<reference evidence="2" key="2">
    <citation type="submission" date="2020-09" db="EMBL/GenBank/DDBJ databases">
        <authorList>
            <person name="Sun Q."/>
            <person name="Zhou Y."/>
        </authorList>
    </citation>
    <scope>NUCLEOTIDE SEQUENCE</scope>
    <source>
        <strain evidence="2">CGMCC 4.7272</strain>
    </source>
</reference>
<dbReference type="Proteomes" id="UP000625682">
    <property type="component" value="Unassembled WGS sequence"/>
</dbReference>
<sequence length="75" mass="7763">MVSSEGEGESECWIGMTSPCSTGPPTTMHTPRPARTPHRNGPSSAPVTIRGASGVPAYLDNDVNASRAAEPSLEP</sequence>
<dbReference type="EMBL" id="BMMU01000032">
    <property type="protein sequence ID" value="GGJ61012.1"/>
    <property type="molecule type" value="Genomic_DNA"/>
</dbReference>
<dbReference type="AlphaFoldDB" id="A0A917P4A2"/>
<proteinExistence type="predicted"/>
<protein>
    <submittedName>
        <fullName evidence="2">Uncharacterized protein</fullName>
    </submittedName>
</protein>
<evidence type="ECO:0000313" key="3">
    <source>
        <dbReference type="Proteomes" id="UP000625682"/>
    </source>
</evidence>
<comment type="caution">
    <text evidence="2">The sequence shown here is derived from an EMBL/GenBank/DDBJ whole genome shotgun (WGS) entry which is preliminary data.</text>
</comment>
<reference evidence="2" key="1">
    <citation type="journal article" date="2014" name="Int. J. Syst. Evol. Microbiol.">
        <title>Complete genome sequence of Corynebacterium casei LMG S-19264T (=DSM 44701T), isolated from a smear-ripened cheese.</title>
        <authorList>
            <consortium name="US DOE Joint Genome Institute (JGI-PGF)"/>
            <person name="Walter F."/>
            <person name="Albersmeier A."/>
            <person name="Kalinowski J."/>
            <person name="Ruckert C."/>
        </authorList>
    </citation>
    <scope>NUCLEOTIDE SEQUENCE</scope>
    <source>
        <strain evidence="2">CGMCC 4.7272</strain>
    </source>
</reference>
<accession>A0A917P4A2</accession>
<keyword evidence="3" id="KW-1185">Reference proteome</keyword>
<evidence type="ECO:0000313" key="2">
    <source>
        <dbReference type="EMBL" id="GGJ61012.1"/>
    </source>
</evidence>